<reference evidence="1" key="1">
    <citation type="submission" date="2023-06" db="EMBL/GenBank/DDBJ databases">
        <title>Genome-scale phylogeny and comparative genomics of the fungal order Sordariales.</title>
        <authorList>
            <consortium name="Lawrence Berkeley National Laboratory"/>
            <person name="Hensen N."/>
            <person name="Bonometti L."/>
            <person name="Westerberg I."/>
            <person name="Brannstrom I.O."/>
            <person name="Guillou S."/>
            <person name="Cros-Aarteil S."/>
            <person name="Calhoun S."/>
            <person name="Haridas S."/>
            <person name="Kuo A."/>
            <person name="Mondo S."/>
            <person name="Pangilinan J."/>
            <person name="Riley R."/>
            <person name="Labutti K."/>
            <person name="Andreopoulos B."/>
            <person name="Lipzen A."/>
            <person name="Chen C."/>
            <person name="Yanf M."/>
            <person name="Daum C."/>
            <person name="Ng V."/>
            <person name="Clum A."/>
            <person name="Steindorff A."/>
            <person name="Ohm R."/>
            <person name="Martin F."/>
            <person name="Silar P."/>
            <person name="Natvig D."/>
            <person name="Lalanne C."/>
            <person name="Gautier V."/>
            <person name="Ament-Velasquez S.L."/>
            <person name="Kruys A."/>
            <person name="Hutchinson M.I."/>
            <person name="Powell A.J."/>
            <person name="Barry K."/>
            <person name="Miller A.N."/>
            <person name="Grigoriev I.V."/>
            <person name="Debuchy R."/>
            <person name="Gladieux P."/>
            <person name="Thoren M.H."/>
            <person name="Johannesson H."/>
        </authorList>
    </citation>
    <scope>NUCLEOTIDE SEQUENCE</scope>
    <source>
        <strain evidence="1">SMH2532-1</strain>
    </source>
</reference>
<evidence type="ECO:0000313" key="1">
    <source>
        <dbReference type="EMBL" id="KAK0649570.1"/>
    </source>
</evidence>
<comment type="caution">
    <text evidence="1">The sequence shown here is derived from an EMBL/GenBank/DDBJ whole genome shotgun (WGS) entry which is preliminary data.</text>
</comment>
<evidence type="ECO:0000313" key="2">
    <source>
        <dbReference type="Proteomes" id="UP001174936"/>
    </source>
</evidence>
<dbReference type="EMBL" id="JAULSV010000003">
    <property type="protein sequence ID" value="KAK0649570.1"/>
    <property type="molecule type" value="Genomic_DNA"/>
</dbReference>
<keyword evidence="2" id="KW-1185">Reference proteome</keyword>
<name>A0AA39YCV6_9PEZI</name>
<protein>
    <submittedName>
        <fullName evidence="1">Uncharacterized protein</fullName>
    </submittedName>
</protein>
<accession>A0AA39YCV6</accession>
<dbReference type="AlphaFoldDB" id="A0AA39YCV6"/>
<dbReference type="Proteomes" id="UP001174936">
    <property type="component" value="Unassembled WGS sequence"/>
</dbReference>
<organism evidence="1 2">
    <name type="scientific">Cercophora newfieldiana</name>
    <dbReference type="NCBI Taxonomy" id="92897"/>
    <lineage>
        <taxon>Eukaryota</taxon>
        <taxon>Fungi</taxon>
        <taxon>Dikarya</taxon>
        <taxon>Ascomycota</taxon>
        <taxon>Pezizomycotina</taxon>
        <taxon>Sordariomycetes</taxon>
        <taxon>Sordariomycetidae</taxon>
        <taxon>Sordariales</taxon>
        <taxon>Lasiosphaeriaceae</taxon>
        <taxon>Cercophora</taxon>
    </lineage>
</organism>
<gene>
    <name evidence="1" type="ORF">B0T16DRAFT_133765</name>
</gene>
<proteinExistence type="predicted"/>
<sequence>MTAVASPAILTCLACTAPSFQLPCFQHQSSLRTIPRLNTRTFDDPNLPKRSGLRSRNVNVNHFDNVPPTHREQITPRAMPVHLLPFILPIHHLAFALRFPASKPANYSRLVPRFSAAAACANILWREVATSSTGQATGITNPISSTEA</sequence>